<sequence>MKGLEIKDCLDDLKHYAGNNKSINLKRRQVDDLCVELIESLASIVEFDGLETTQDPSPRSSLTMTMYNDDKATFVTRMLSERVAPTITSIVKQYSAEAQATSQQYVLDYYVSEMPPNKRPVVVVASGEA</sequence>
<organism evidence="1">
    <name type="scientific">Craspedostauros australis</name>
    <dbReference type="NCBI Taxonomy" id="1486917"/>
    <lineage>
        <taxon>Eukaryota</taxon>
        <taxon>Sar</taxon>
        <taxon>Stramenopiles</taxon>
        <taxon>Ochrophyta</taxon>
        <taxon>Bacillariophyta</taxon>
        <taxon>Bacillariophyceae</taxon>
        <taxon>Bacillariophycidae</taxon>
        <taxon>Naviculales</taxon>
        <taxon>Naviculaceae</taxon>
        <taxon>Craspedostauros</taxon>
    </lineage>
</organism>
<protein>
    <submittedName>
        <fullName evidence="1">Uncharacterized protein</fullName>
    </submittedName>
</protein>
<dbReference type="AlphaFoldDB" id="A0A7R9WU15"/>
<reference evidence="1" key="1">
    <citation type="submission" date="2021-01" db="EMBL/GenBank/DDBJ databases">
        <authorList>
            <person name="Corre E."/>
            <person name="Pelletier E."/>
            <person name="Niang G."/>
            <person name="Scheremetjew M."/>
            <person name="Finn R."/>
            <person name="Kale V."/>
            <person name="Holt S."/>
            <person name="Cochrane G."/>
            <person name="Meng A."/>
            <person name="Brown T."/>
            <person name="Cohen L."/>
        </authorList>
    </citation>
    <scope>NUCLEOTIDE SEQUENCE</scope>
    <source>
        <strain evidence="1">CCMP3328</strain>
    </source>
</reference>
<evidence type="ECO:0000313" key="1">
    <source>
        <dbReference type="EMBL" id="CAD8334589.1"/>
    </source>
</evidence>
<proteinExistence type="predicted"/>
<dbReference type="EMBL" id="HBEF01010630">
    <property type="protein sequence ID" value="CAD8334589.1"/>
    <property type="molecule type" value="Transcribed_RNA"/>
</dbReference>
<gene>
    <name evidence="1" type="ORF">CAUS1442_LOCUS6694</name>
</gene>
<name>A0A7R9WU15_9STRA</name>
<accession>A0A7R9WU15</accession>